<evidence type="ECO:0000313" key="6">
    <source>
        <dbReference type="EMBL" id="GHE78690.1"/>
    </source>
</evidence>
<dbReference type="Gene3D" id="1.10.10.10">
    <property type="entry name" value="Winged helix-like DNA-binding domain superfamily/Winged helix DNA-binding domain"/>
    <property type="match status" value="1"/>
</dbReference>
<dbReference type="InterPro" id="IPR036390">
    <property type="entry name" value="WH_DNA-bd_sf"/>
</dbReference>
<evidence type="ECO:0000256" key="3">
    <source>
        <dbReference type="ARBA" id="ARBA00023125"/>
    </source>
</evidence>
<name>A0ABQ3IFY3_9GAMM</name>
<accession>A0ABQ3IFY3</accession>
<dbReference type="Proteomes" id="UP000626370">
    <property type="component" value="Unassembled WGS sequence"/>
</dbReference>
<dbReference type="PRINTS" id="PR00039">
    <property type="entry name" value="HTHLYSR"/>
</dbReference>
<keyword evidence="3" id="KW-0238">DNA-binding</keyword>
<proteinExistence type="inferred from homology"/>
<evidence type="ECO:0000256" key="4">
    <source>
        <dbReference type="ARBA" id="ARBA00023163"/>
    </source>
</evidence>
<dbReference type="Pfam" id="PF00126">
    <property type="entry name" value="HTH_1"/>
    <property type="match status" value="1"/>
</dbReference>
<evidence type="ECO:0000259" key="5">
    <source>
        <dbReference type="PROSITE" id="PS50931"/>
    </source>
</evidence>
<keyword evidence="4" id="KW-0804">Transcription</keyword>
<evidence type="ECO:0000256" key="2">
    <source>
        <dbReference type="ARBA" id="ARBA00023015"/>
    </source>
</evidence>
<comment type="similarity">
    <text evidence="1">Belongs to the LysR transcriptional regulatory family.</text>
</comment>
<dbReference type="PANTHER" id="PTHR30346">
    <property type="entry name" value="TRANSCRIPTIONAL DUAL REGULATOR HCAR-RELATED"/>
    <property type="match status" value="1"/>
</dbReference>
<organism evidence="6 7">
    <name type="scientific">Thalassotalea profundi</name>
    <dbReference type="NCBI Taxonomy" id="2036687"/>
    <lineage>
        <taxon>Bacteria</taxon>
        <taxon>Pseudomonadati</taxon>
        <taxon>Pseudomonadota</taxon>
        <taxon>Gammaproteobacteria</taxon>
        <taxon>Alteromonadales</taxon>
        <taxon>Colwelliaceae</taxon>
        <taxon>Thalassotalea</taxon>
    </lineage>
</organism>
<dbReference type="InterPro" id="IPR036388">
    <property type="entry name" value="WH-like_DNA-bd_sf"/>
</dbReference>
<gene>
    <name evidence="6" type="ORF">GCM10011501_03180</name>
</gene>
<keyword evidence="2" id="KW-0805">Transcription regulation</keyword>
<feature type="domain" description="HTH lysR-type" evidence="5">
    <location>
        <begin position="2"/>
        <end position="59"/>
    </location>
</feature>
<dbReference type="PANTHER" id="PTHR30346:SF0">
    <property type="entry name" value="HCA OPERON TRANSCRIPTIONAL ACTIVATOR HCAR"/>
    <property type="match status" value="1"/>
</dbReference>
<dbReference type="SUPFAM" id="SSF53850">
    <property type="entry name" value="Periplasmic binding protein-like II"/>
    <property type="match status" value="1"/>
</dbReference>
<comment type="caution">
    <text evidence="6">The sequence shown here is derived from an EMBL/GenBank/DDBJ whole genome shotgun (WGS) entry which is preliminary data.</text>
</comment>
<keyword evidence="7" id="KW-1185">Reference proteome</keyword>
<dbReference type="SUPFAM" id="SSF46785">
    <property type="entry name" value="Winged helix' DNA-binding domain"/>
    <property type="match status" value="1"/>
</dbReference>
<sequence>MMELKKLRYFVTVATLKNFTAAAKSLNTVQPAISRQIASLEAELGVKLLIRNTRAVTLTEAGSYLLENAQRMFELEQEIVTSVRKIDKGEIGQIRIGYLASACFSFIGELVGLFSQQLPNVRVQLTELTSQEQIDAFNKNEIDVGFSRPIPNDMNFQLDCKNIYNDRLVAVIPKCHALSKCESIAISDLKEENIILLNRMKAVGLFNKINTLFHQEEINPNIVSQPHNMQTLLTEVSAKLGIAIAPSCVAKLYTKGCSFIPLDCTGIEVPLEIQCLKDNNNIIVEEFVKLTTQNKKLIMQLSQLELSGHYPPK</sequence>
<dbReference type="InterPro" id="IPR000847">
    <property type="entry name" value="LysR_HTH_N"/>
</dbReference>
<evidence type="ECO:0000313" key="7">
    <source>
        <dbReference type="Proteomes" id="UP000626370"/>
    </source>
</evidence>
<dbReference type="Gene3D" id="3.40.190.10">
    <property type="entry name" value="Periplasmic binding protein-like II"/>
    <property type="match status" value="2"/>
</dbReference>
<evidence type="ECO:0000256" key="1">
    <source>
        <dbReference type="ARBA" id="ARBA00009437"/>
    </source>
</evidence>
<dbReference type="CDD" id="cd08414">
    <property type="entry name" value="PBP2_LTTR_aromatics_like"/>
    <property type="match status" value="1"/>
</dbReference>
<dbReference type="PROSITE" id="PS50931">
    <property type="entry name" value="HTH_LYSR"/>
    <property type="match status" value="1"/>
</dbReference>
<dbReference type="Pfam" id="PF03466">
    <property type="entry name" value="LysR_substrate"/>
    <property type="match status" value="1"/>
</dbReference>
<protein>
    <submittedName>
        <fullName evidence="6">LysR family transcriptional regulator</fullName>
    </submittedName>
</protein>
<dbReference type="InterPro" id="IPR005119">
    <property type="entry name" value="LysR_subst-bd"/>
</dbReference>
<dbReference type="EMBL" id="BNAH01000001">
    <property type="protein sequence ID" value="GHE78690.1"/>
    <property type="molecule type" value="Genomic_DNA"/>
</dbReference>
<reference evidence="7" key="1">
    <citation type="journal article" date="2019" name="Int. J. Syst. Evol. Microbiol.">
        <title>The Global Catalogue of Microorganisms (GCM) 10K type strain sequencing project: providing services to taxonomists for standard genome sequencing and annotation.</title>
        <authorList>
            <consortium name="The Broad Institute Genomics Platform"/>
            <consortium name="The Broad Institute Genome Sequencing Center for Infectious Disease"/>
            <person name="Wu L."/>
            <person name="Ma J."/>
        </authorList>
    </citation>
    <scope>NUCLEOTIDE SEQUENCE [LARGE SCALE GENOMIC DNA]</scope>
    <source>
        <strain evidence="7">CGMCC 1.15922</strain>
    </source>
</reference>